<dbReference type="EMBL" id="KQ242363">
    <property type="protein sequence ID" value="KNC79117.1"/>
    <property type="molecule type" value="Genomic_DNA"/>
</dbReference>
<evidence type="ECO:0000313" key="2">
    <source>
        <dbReference type="Proteomes" id="UP000054560"/>
    </source>
</evidence>
<protein>
    <submittedName>
        <fullName evidence="1">Uncharacterized protein</fullName>
    </submittedName>
</protein>
<dbReference type="RefSeq" id="XP_014153019.1">
    <property type="nucleotide sequence ID" value="XM_014297544.1"/>
</dbReference>
<reference evidence="1 2" key="1">
    <citation type="submission" date="2011-02" db="EMBL/GenBank/DDBJ databases">
        <title>The Genome Sequence of Sphaeroforma arctica JP610.</title>
        <authorList>
            <consortium name="The Broad Institute Genome Sequencing Platform"/>
            <person name="Russ C."/>
            <person name="Cuomo C."/>
            <person name="Young S.K."/>
            <person name="Zeng Q."/>
            <person name="Gargeya S."/>
            <person name="Alvarado L."/>
            <person name="Berlin A."/>
            <person name="Chapman S.B."/>
            <person name="Chen Z."/>
            <person name="Freedman E."/>
            <person name="Gellesch M."/>
            <person name="Goldberg J."/>
            <person name="Griggs A."/>
            <person name="Gujja S."/>
            <person name="Heilman E."/>
            <person name="Heiman D."/>
            <person name="Howarth C."/>
            <person name="Mehta T."/>
            <person name="Neiman D."/>
            <person name="Pearson M."/>
            <person name="Roberts A."/>
            <person name="Saif S."/>
            <person name="Shea T."/>
            <person name="Shenoy N."/>
            <person name="Sisk P."/>
            <person name="Stolte C."/>
            <person name="Sykes S."/>
            <person name="White J."/>
            <person name="Yandava C."/>
            <person name="Burger G."/>
            <person name="Gray M.W."/>
            <person name="Holland P.W.H."/>
            <person name="King N."/>
            <person name="Lang F.B.F."/>
            <person name="Roger A.J."/>
            <person name="Ruiz-Trillo I."/>
            <person name="Haas B."/>
            <person name="Nusbaum C."/>
            <person name="Birren B."/>
        </authorList>
    </citation>
    <scope>NUCLEOTIDE SEQUENCE [LARGE SCALE GENOMIC DNA]</scope>
    <source>
        <strain evidence="1 2">JP610</strain>
    </source>
</reference>
<organism evidence="1 2">
    <name type="scientific">Sphaeroforma arctica JP610</name>
    <dbReference type="NCBI Taxonomy" id="667725"/>
    <lineage>
        <taxon>Eukaryota</taxon>
        <taxon>Ichthyosporea</taxon>
        <taxon>Ichthyophonida</taxon>
        <taxon>Sphaeroforma</taxon>
    </lineage>
</organism>
<name>A0A0L0FQQ6_9EUKA</name>
<accession>A0A0L0FQQ6</accession>
<keyword evidence="2" id="KW-1185">Reference proteome</keyword>
<sequence>MSREEDAKIQNILQHPDGHMLAVQLLRQKLLDIGYLSYLALPEEGHSDWATAAVTLLVPVRQQHTMGVKGRMNMRKKYAEKQKRDLEPTELAEIEKFEKIIKNTMSSSTGLVNHEGDSEWFLRDMAMIAQWLVPQRKGDMPLKNVTMEAERDDYFKAHIHFAGSAVTLKNLLPPGGFPSVLLAAAVHLH</sequence>
<proteinExistence type="predicted"/>
<gene>
    <name evidence="1" type="ORF">SARC_08484</name>
</gene>
<dbReference type="Proteomes" id="UP000054560">
    <property type="component" value="Unassembled WGS sequence"/>
</dbReference>
<dbReference type="AlphaFoldDB" id="A0A0L0FQQ6"/>
<evidence type="ECO:0000313" key="1">
    <source>
        <dbReference type="EMBL" id="KNC79117.1"/>
    </source>
</evidence>
<dbReference type="GeneID" id="25908988"/>